<keyword evidence="1" id="KW-0614">Plasmid</keyword>
<protein>
    <submittedName>
        <fullName evidence="1">Uncharacterized protein</fullName>
    </submittedName>
</protein>
<reference evidence="1 2" key="2">
    <citation type="submission" date="2024-01" db="EMBL/GenBank/DDBJ databases">
        <title>Roseobacter fucihabitans sp. nov., isolated from the brown alga Fucus spiralis.</title>
        <authorList>
            <person name="Hahnke S."/>
            <person name="Berger M."/>
            <person name="Schlingloff A."/>
            <person name="Athale I."/>
            <person name="Neumann-Schaal M."/>
            <person name="Adenaya A."/>
            <person name="Poehlein A."/>
            <person name="Daniel R."/>
            <person name="Pertersen J."/>
            <person name="Brinkhoff T."/>
        </authorList>
    </citation>
    <scope>NUCLEOTIDE SEQUENCE [LARGE SCALE GENOMIC DNA]</scope>
    <source>
        <strain evidence="1 2">B14</strain>
        <plasmid evidence="1 2">pROLI127</plasmid>
    </source>
</reference>
<proteinExistence type="predicted"/>
<geneLocation type="plasmid" evidence="1 2">
    <name>pROLI127</name>
</geneLocation>
<dbReference type="EMBL" id="CP143424">
    <property type="protein sequence ID" value="WVX51464.1"/>
    <property type="molecule type" value="Genomic_DNA"/>
</dbReference>
<keyword evidence="2" id="KW-1185">Reference proteome</keyword>
<evidence type="ECO:0000313" key="2">
    <source>
        <dbReference type="Proteomes" id="UP001318682"/>
    </source>
</evidence>
<sequence>MIEQRFVVSDILWARLELYFLGKASDSVSGGWRVP</sequence>
<reference evidence="1 2" key="1">
    <citation type="submission" date="2015-07" db="EMBL/GenBank/DDBJ databases">
        <authorList>
            <person name="Voget S."/>
            <person name="Dogs M."/>
            <person name="Brinkhoff T.H."/>
            <person name="Daniel R."/>
        </authorList>
    </citation>
    <scope>NUCLEOTIDE SEQUENCE [LARGE SCALE GENOMIC DNA]</scope>
    <source>
        <strain evidence="1 2">B14</strain>
        <plasmid evidence="1 2">pROLI127</plasmid>
    </source>
</reference>
<evidence type="ECO:0000313" key="1">
    <source>
        <dbReference type="EMBL" id="WVX51464.1"/>
    </source>
</evidence>
<accession>A0ABZ2BZD2</accession>
<name>A0ABZ2BZD2_9RHOB</name>
<gene>
    <name evidence="1" type="ORF">ROLI_045660</name>
</gene>
<dbReference type="Proteomes" id="UP001318682">
    <property type="component" value="Plasmid pROLI127"/>
</dbReference>
<organism evidence="1 2">
    <name type="scientific">Roseobacter fucihabitans</name>
    <dbReference type="NCBI Taxonomy" id="1537242"/>
    <lineage>
        <taxon>Bacteria</taxon>
        <taxon>Pseudomonadati</taxon>
        <taxon>Pseudomonadota</taxon>
        <taxon>Alphaproteobacteria</taxon>
        <taxon>Rhodobacterales</taxon>
        <taxon>Roseobacteraceae</taxon>
        <taxon>Roseobacter</taxon>
    </lineage>
</organism>